<reference evidence="4 5" key="1">
    <citation type="submission" date="2018-01" db="EMBL/GenBank/DDBJ databases">
        <title>Superficieibacter electus gen. nov., sp. nov., an extended-spectrum beta-lactamase possessing member of the Enterobacteriaceae family, isolated from intensive care unit surfaces.</title>
        <authorList>
            <person name="Potter R.F."/>
            <person name="D'Souza A.W."/>
        </authorList>
    </citation>
    <scope>NUCLEOTIDE SEQUENCE [LARGE SCALE GENOMIC DNA]</scope>
    <source>
        <strain evidence="3 5">BP-1</strain>
        <strain evidence="2 4">BP-2</strain>
    </source>
</reference>
<feature type="compositionally biased region" description="Acidic residues" evidence="1">
    <location>
        <begin position="96"/>
        <end position="106"/>
    </location>
</feature>
<organism evidence="3 5">
    <name type="scientific">Superficieibacter electus</name>
    <dbReference type="NCBI Taxonomy" id="2022662"/>
    <lineage>
        <taxon>Bacteria</taxon>
        <taxon>Pseudomonadati</taxon>
        <taxon>Pseudomonadota</taxon>
        <taxon>Gammaproteobacteria</taxon>
        <taxon>Enterobacterales</taxon>
        <taxon>Enterobacteriaceae</taxon>
        <taxon>Superficieibacter</taxon>
    </lineage>
</organism>
<comment type="caution">
    <text evidence="3">The sequence shown here is derived from an EMBL/GenBank/DDBJ whole genome shotgun (WGS) entry which is preliminary data.</text>
</comment>
<evidence type="ECO:0000313" key="3">
    <source>
        <dbReference type="EMBL" id="POP49870.1"/>
    </source>
</evidence>
<name>A0A2P5GTI9_9ENTR</name>
<accession>A0A2P5GTI9</accession>
<gene>
    <name evidence="3" type="ORF">CHU32_06515</name>
    <name evidence="2" type="ORF">CHU33_06500</name>
</gene>
<dbReference type="AlphaFoldDB" id="A0A2P5GTI9"/>
<evidence type="ECO:0000256" key="1">
    <source>
        <dbReference type="SAM" id="MobiDB-lite"/>
    </source>
</evidence>
<evidence type="ECO:0000313" key="5">
    <source>
        <dbReference type="Proteomes" id="UP000247005"/>
    </source>
</evidence>
<dbReference type="RefSeq" id="WP_103675266.1">
    <property type="nucleotide sequence ID" value="NZ_PQGD01000004.1"/>
</dbReference>
<dbReference type="EMBL" id="PQGD01000004">
    <property type="protein sequence ID" value="POP49870.1"/>
    <property type="molecule type" value="Genomic_DNA"/>
</dbReference>
<protein>
    <submittedName>
        <fullName evidence="3">Uncharacterized protein</fullName>
    </submittedName>
</protein>
<evidence type="ECO:0000313" key="2">
    <source>
        <dbReference type="EMBL" id="POP46399.1"/>
    </source>
</evidence>
<dbReference type="OrthoDB" id="6629034at2"/>
<proteinExistence type="predicted"/>
<feature type="compositionally biased region" description="Basic and acidic residues" evidence="1">
    <location>
        <begin position="82"/>
        <end position="95"/>
    </location>
</feature>
<keyword evidence="4" id="KW-1185">Reference proteome</keyword>
<dbReference type="Proteomes" id="UP000247005">
    <property type="component" value="Unassembled WGS sequence"/>
</dbReference>
<dbReference type="Proteomes" id="UP000237073">
    <property type="component" value="Unassembled WGS sequence"/>
</dbReference>
<sequence>MSISDEDKKGYIAIGEAVISHIFEKEEVSRESLILRLEKQAGQETDEDYLAEIGQARKILENLEQTQAPHGDNVVNLEFSRTAEQHPSSDRQLREEGDEQDEAKNG</sequence>
<feature type="region of interest" description="Disordered" evidence="1">
    <location>
        <begin position="82"/>
        <end position="106"/>
    </location>
</feature>
<evidence type="ECO:0000313" key="4">
    <source>
        <dbReference type="Proteomes" id="UP000237073"/>
    </source>
</evidence>
<dbReference type="EMBL" id="PQGE01000004">
    <property type="protein sequence ID" value="POP46399.1"/>
    <property type="molecule type" value="Genomic_DNA"/>
</dbReference>